<dbReference type="InterPro" id="IPR029056">
    <property type="entry name" value="Ribokinase-like"/>
</dbReference>
<dbReference type="FunFam" id="3.40.1190.20:FF:000001">
    <property type="entry name" value="Phosphofructokinase"/>
    <property type="match status" value="1"/>
</dbReference>
<proteinExistence type="inferred from homology"/>
<dbReference type="AlphaFoldDB" id="A0A9X2IX03"/>
<evidence type="ECO:0000313" key="8">
    <source>
        <dbReference type="EMBL" id="MCM6772406.1"/>
    </source>
</evidence>
<dbReference type="PANTHER" id="PTHR46566">
    <property type="entry name" value="1-PHOSPHOFRUCTOKINASE-RELATED"/>
    <property type="match status" value="1"/>
</dbReference>
<dbReference type="RefSeq" id="WP_251909263.1">
    <property type="nucleotide sequence ID" value="NZ_JAMRXG010000001.1"/>
</dbReference>
<keyword evidence="5" id="KW-0067">ATP-binding</keyword>
<name>A0A9X2IX03_9NOCA</name>
<reference evidence="8" key="1">
    <citation type="submission" date="2022-06" db="EMBL/GenBank/DDBJ databases">
        <title>Novel species in genus nocardia.</title>
        <authorList>
            <person name="Li F."/>
        </authorList>
    </citation>
    <scope>NUCLEOTIDE SEQUENCE</scope>
    <source>
        <strain evidence="8">CDC141</strain>
    </source>
</reference>
<dbReference type="Gene3D" id="3.40.1190.20">
    <property type="match status" value="1"/>
</dbReference>
<evidence type="ECO:0000256" key="2">
    <source>
        <dbReference type="ARBA" id="ARBA00022679"/>
    </source>
</evidence>
<dbReference type="CDD" id="cd01164">
    <property type="entry name" value="FruK_PfkB_like"/>
    <property type="match status" value="1"/>
</dbReference>
<evidence type="ECO:0000256" key="4">
    <source>
        <dbReference type="ARBA" id="ARBA00022777"/>
    </source>
</evidence>
<dbReference type="GO" id="GO:0005524">
    <property type="term" value="F:ATP binding"/>
    <property type="evidence" value="ECO:0007669"/>
    <property type="project" value="UniProtKB-KW"/>
</dbReference>
<keyword evidence="9" id="KW-1185">Reference proteome</keyword>
<accession>A0A9X2IX03</accession>
<organism evidence="8 9">
    <name type="scientific">Nocardia pulmonis</name>
    <dbReference type="NCBI Taxonomy" id="2951408"/>
    <lineage>
        <taxon>Bacteria</taxon>
        <taxon>Bacillati</taxon>
        <taxon>Actinomycetota</taxon>
        <taxon>Actinomycetes</taxon>
        <taxon>Mycobacteriales</taxon>
        <taxon>Nocardiaceae</taxon>
        <taxon>Nocardia</taxon>
    </lineage>
</organism>
<dbReference type="Pfam" id="PF00294">
    <property type="entry name" value="PfkB"/>
    <property type="match status" value="1"/>
</dbReference>
<feature type="domain" description="Carbohydrate kinase PfkB" evidence="7">
    <location>
        <begin position="12"/>
        <end position="294"/>
    </location>
</feature>
<keyword evidence="4" id="KW-0418">Kinase</keyword>
<dbReference type="SUPFAM" id="SSF53613">
    <property type="entry name" value="Ribokinase-like"/>
    <property type="match status" value="1"/>
</dbReference>
<evidence type="ECO:0000256" key="6">
    <source>
        <dbReference type="PIRNR" id="PIRNR000535"/>
    </source>
</evidence>
<dbReference type="InterPro" id="IPR017583">
    <property type="entry name" value="Tagatose/fructose_Pkinase"/>
</dbReference>
<evidence type="ECO:0000256" key="1">
    <source>
        <dbReference type="ARBA" id="ARBA00010688"/>
    </source>
</evidence>
<dbReference type="GO" id="GO:0003872">
    <property type="term" value="F:6-phosphofructokinase activity"/>
    <property type="evidence" value="ECO:0007669"/>
    <property type="project" value="TreeGrafter"/>
</dbReference>
<dbReference type="InterPro" id="IPR011611">
    <property type="entry name" value="PfkB_dom"/>
</dbReference>
<dbReference type="PANTHER" id="PTHR46566:SF2">
    <property type="entry name" value="ATP-DEPENDENT 6-PHOSPHOFRUCTOKINASE ISOZYME 2"/>
    <property type="match status" value="1"/>
</dbReference>
<dbReference type="GO" id="GO:0005829">
    <property type="term" value="C:cytosol"/>
    <property type="evidence" value="ECO:0007669"/>
    <property type="project" value="TreeGrafter"/>
</dbReference>
<keyword evidence="3" id="KW-0547">Nucleotide-binding</keyword>
<comment type="similarity">
    <text evidence="1">Belongs to the carbohydrate kinase PfkB family.</text>
</comment>
<sequence>MSIVTLTMNPAIDLATSTPRLVPIDKMRCTTPRLDPGGGGINVARTAAVLGETVTAMFPAGGHTGRLLEQLVAEAGISMRLVPVAGLTRENISVTDMSSGAQYRFVFPGVALDADEQLRCLDEVEEIACGARFLVVSGSLPSGVAPDFFQRLADRAASWTARLVVDTSGAALRALRGGVYLLKPSVRELGDCVGRPLRDRDEQIAAARQLITEGVARIVVVSLGAEGALAVTEGSAEWFAPIREPVISGIGAGDAMVGGITVGLSRGLGLSAAVRLGIAAATAALGTPGTAPGRPEHIDELYRRLDGRAAPETDGSKVDSTDYLWDSPSGTASVTLDR</sequence>
<dbReference type="Proteomes" id="UP001139157">
    <property type="component" value="Unassembled WGS sequence"/>
</dbReference>
<dbReference type="EMBL" id="JAMRXG010000001">
    <property type="protein sequence ID" value="MCM6772406.1"/>
    <property type="molecule type" value="Genomic_DNA"/>
</dbReference>
<evidence type="ECO:0000256" key="5">
    <source>
        <dbReference type="ARBA" id="ARBA00022840"/>
    </source>
</evidence>
<evidence type="ECO:0000259" key="7">
    <source>
        <dbReference type="Pfam" id="PF00294"/>
    </source>
</evidence>
<evidence type="ECO:0000313" key="9">
    <source>
        <dbReference type="Proteomes" id="UP001139157"/>
    </source>
</evidence>
<keyword evidence="2 6" id="KW-0808">Transferase</keyword>
<protein>
    <submittedName>
        <fullName evidence="8">1-phosphofructokinase family hexose kinase</fullName>
    </submittedName>
</protein>
<evidence type="ECO:0000256" key="3">
    <source>
        <dbReference type="ARBA" id="ARBA00022741"/>
    </source>
</evidence>
<gene>
    <name evidence="8" type="ORF">NDR86_02845</name>
</gene>
<comment type="caution">
    <text evidence="8">The sequence shown here is derived from an EMBL/GenBank/DDBJ whole genome shotgun (WGS) entry which is preliminary data.</text>
</comment>
<dbReference type="PIRSF" id="PIRSF000535">
    <property type="entry name" value="1PFK/6PFK/LacC"/>
    <property type="match status" value="1"/>
</dbReference>
<dbReference type="NCBIfam" id="TIGR03168">
    <property type="entry name" value="1-PFK"/>
    <property type="match status" value="1"/>
</dbReference>